<sequence length="134" mass="15574">MLKIRIKVRTTLHLQGVIVSDACPYGCGCSETVHHLAFSCPRAGAVWHAFGYPVSANYEVQDLFTSVKELIPSAWLRIWDTMVVSILWNLWQARNRKVFDNVLFIVPMVVRQCQDTFKLWFFRMKEIEKKAARV</sequence>
<evidence type="ECO:0000313" key="2">
    <source>
        <dbReference type="EnsemblPlants" id="KQK05618"/>
    </source>
</evidence>
<keyword evidence="3" id="KW-1185">Reference proteome</keyword>
<dbReference type="AlphaFoldDB" id="I1HI37"/>
<name>I1HI37_BRADI</name>
<reference evidence="1 2" key="1">
    <citation type="journal article" date="2010" name="Nature">
        <title>Genome sequencing and analysis of the model grass Brachypodium distachyon.</title>
        <authorList>
            <consortium name="International Brachypodium Initiative"/>
        </authorList>
    </citation>
    <scope>NUCLEOTIDE SEQUENCE [LARGE SCALE GENOMIC DNA]</scope>
    <source>
        <strain evidence="1 2">Bd21</strain>
    </source>
</reference>
<dbReference type="HOGENOM" id="CLU_1899087_0_0_1"/>
<dbReference type="Gramene" id="KQK05618">
    <property type="protein sequence ID" value="KQK05618"/>
    <property type="gene ID" value="BRADI_2g21190v3"/>
</dbReference>
<dbReference type="InParanoid" id="I1HI37"/>
<dbReference type="OrthoDB" id="690234at2759"/>
<dbReference type="EMBL" id="CM000881">
    <property type="protein sequence ID" value="KQK05618.1"/>
    <property type="molecule type" value="Genomic_DNA"/>
</dbReference>
<dbReference type="OMA" id="CGAHEDQ"/>
<evidence type="ECO:0000313" key="1">
    <source>
        <dbReference type="EMBL" id="KQK05618.1"/>
    </source>
</evidence>
<proteinExistence type="predicted"/>
<accession>I1HI37</accession>
<dbReference type="Proteomes" id="UP000008810">
    <property type="component" value="Chromosome 2"/>
</dbReference>
<reference evidence="1" key="2">
    <citation type="submission" date="2017-06" db="EMBL/GenBank/DDBJ databases">
        <title>WGS assembly of Brachypodium distachyon.</title>
        <authorList>
            <consortium name="The International Brachypodium Initiative"/>
            <person name="Lucas S."/>
            <person name="Harmon-Smith M."/>
            <person name="Lail K."/>
            <person name="Tice H."/>
            <person name="Grimwood J."/>
            <person name="Bruce D."/>
            <person name="Barry K."/>
            <person name="Shu S."/>
            <person name="Lindquist E."/>
            <person name="Wang M."/>
            <person name="Pitluck S."/>
            <person name="Vogel J.P."/>
            <person name="Garvin D.F."/>
            <person name="Mockler T.C."/>
            <person name="Schmutz J."/>
            <person name="Rokhsar D."/>
            <person name="Bevan M.W."/>
        </authorList>
    </citation>
    <scope>NUCLEOTIDE SEQUENCE</scope>
    <source>
        <strain evidence="1">Bd21</strain>
    </source>
</reference>
<evidence type="ECO:0000313" key="3">
    <source>
        <dbReference type="Proteomes" id="UP000008810"/>
    </source>
</evidence>
<gene>
    <name evidence="1" type="ORF">BRADI_2g21190v3</name>
</gene>
<protein>
    <recommendedName>
        <fullName evidence="4">Reverse transcriptase zinc-binding domain-containing protein</fullName>
    </recommendedName>
</protein>
<organism evidence="1">
    <name type="scientific">Brachypodium distachyon</name>
    <name type="common">Purple false brome</name>
    <name type="synonym">Trachynia distachya</name>
    <dbReference type="NCBI Taxonomy" id="15368"/>
    <lineage>
        <taxon>Eukaryota</taxon>
        <taxon>Viridiplantae</taxon>
        <taxon>Streptophyta</taxon>
        <taxon>Embryophyta</taxon>
        <taxon>Tracheophyta</taxon>
        <taxon>Spermatophyta</taxon>
        <taxon>Magnoliopsida</taxon>
        <taxon>Liliopsida</taxon>
        <taxon>Poales</taxon>
        <taxon>Poaceae</taxon>
        <taxon>BOP clade</taxon>
        <taxon>Pooideae</taxon>
        <taxon>Stipodae</taxon>
        <taxon>Brachypodieae</taxon>
        <taxon>Brachypodium</taxon>
    </lineage>
</organism>
<evidence type="ECO:0008006" key="4">
    <source>
        <dbReference type="Google" id="ProtNLM"/>
    </source>
</evidence>
<dbReference type="EnsemblPlants" id="KQK05618">
    <property type="protein sequence ID" value="KQK05618"/>
    <property type="gene ID" value="BRADI_2g21190v3"/>
</dbReference>
<reference evidence="2" key="3">
    <citation type="submission" date="2018-08" db="UniProtKB">
        <authorList>
            <consortium name="EnsemblPlants"/>
        </authorList>
    </citation>
    <scope>IDENTIFICATION</scope>
    <source>
        <strain evidence="2">cv. Bd21</strain>
    </source>
</reference>
<dbReference type="eggNOG" id="ENOG502R4V7">
    <property type="taxonomic scope" value="Eukaryota"/>
</dbReference>